<dbReference type="EMBL" id="SBLB01000004">
    <property type="protein sequence ID" value="RYC68770.1"/>
    <property type="molecule type" value="Genomic_DNA"/>
</dbReference>
<comment type="caution">
    <text evidence="1">The sequence shown here is derived from an EMBL/GenBank/DDBJ whole genome shotgun (WGS) entry which is preliminary data.</text>
</comment>
<gene>
    <name evidence="1" type="ORF">EQG79_15200</name>
</gene>
<name>A0A4Q2UMI0_9BACT</name>
<keyword evidence="2" id="KW-1185">Reference proteome</keyword>
<reference evidence="1 2" key="1">
    <citation type="submission" date="2019-01" db="EMBL/GenBank/DDBJ databases">
        <title>Spirosoma flava sp. nov., a propanil-degrading bacterium isolated from herbicide-contaminated soil.</title>
        <authorList>
            <person name="Zhang L."/>
            <person name="Jiang J.-D."/>
        </authorList>
    </citation>
    <scope>NUCLEOTIDE SEQUENCE [LARGE SCALE GENOMIC DNA]</scope>
    <source>
        <strain evidence="1 2">TY50</strain>
    </source>
</reference>
<proteinExistence type="predicted"/>
<dbReference type="AlphaFoldDB" id="A0A4Q2UMI0"/>
<protein>
    <submittedName>
        <fullName evidence="1">DUF2846 domain-containing protein</fullName>
    </submittedName>
</protein>
<sequence>MVSANRFQYVVERRKTAFPMNWLLNIGWWILLLVQQPRAESARVVIYRQKEFGGNSYRIYINGKTKEVLPPNRYWQVDVSPGRTKIESGKDYYTDVQTVWLTLQPGRTYYIKAIEEIDFLSRTLLMKPVDENQARQELRKIKPIESSLVNQLD</sequence>
<accession>A0A4Q2UMI0</accession>
<evidence type="ECO:0000313" key="2">
    <source>
        <dbReference type="Proteomes" id="UP000290407"/>
    </source>
</evidence>
<organism evidence="1 2">
    <name type="scientific">Spirosoma sordidisoli</name>
    <dbReference type="NCBI Taxonomy" id="2502893"/>
    <lineage>
        <taxon>Bacteria</taxon>
        <taxon>Pseudomonadati</taxon>
        <taxon>Bacteroidota</taxon>
        <taxon>Cytophagia</taxon>
        <taxon>Cytophagales</taxon>
        <taxon>Cytophagaceae</taxon>
        <taxon>Spirosoma</taxon>
    </lineage>
</organism>
<evidence type="ECO:0000313" key="1">
    <source>
        <dbReference type="EMBL" id="RYC68770.1"/>
    </source>
</evidence>
<dbReference type="Proteomes" id="UP000290407">
    <property type="component" value="Unassembled WGS sequence"/>
</dbReference>